<accession>A0A6A4R442</accession>
<evidence type="ECO:0000313" key="3">
    <source>
        <dbReference type="Proteomes" id="UP000447434"/>
    </source>
</evidence>
<keyword evidence="3" id="KW-1185">Reference proteome</keyword>
<gene>
    <name evidence="2" type="ORF">Lalb_Chr01g0017171</name>
</gene>
<proteinExistence type="predicted"/>
<organism evidence="2 3">
    <name type="scientific">Lupinus albus</name>
    <name type="common">White lupine</name>
    <name type="synonym">Lupinus termis</name>
    <dbReference type="NCBI Taxonomy" id="3870"/>
    <lineage>
        <taxon>Eukaryota</taxon>
        <taxon>Viridiplantae</taxon>
        <taxon>Streptophyta</taxon>
        <taxon>Embryophyta</taxon>
        <taxon>Tracheophyta</taxon>
        <taxon>Spermatophyta</taxon>
        <taxon>Magnoliopsida</taxon>
        <taxon>eudicotyledons</taxon>
        <taxon>Gunneridae</taxon>
        <taxon>Pentapetalae</taxon>
        <taxon>rosids</taxon>
        <taxon>fabids</taxon>
        <taxon>Fabales</taxon>
        <taxon>Fabaceae</taxon>
        <taxon>Papilionoideae</taxon>
        <taxon>50 kb inversion clade</taxon>
        <taxon>genistoids sensu lato</taxon>
        <taxon>core genistoids</taxon>
        <taxon>Genisteae</taxon>
        <taxon>Lupinus</taxon>
    </lineage>
</organism>
<feature type="chain" id="PRO_5025588299" evidence="1">
    <location>
        <begin position="23"/>
        <end position="118"/>
    </location>
</feature>
<sequence>MDKSNIMLVFLVVLLIGNVVHGQTYPYGVLTCDDNDDCGNCNCPIHCRDQSTVCRNGLCKCGCGYCLKKGEDIISGEIIPCRDESDCVNCTCPLYCRDKSIVCRRGQCKCGCGYCLKN</sequence>
<feature type="signal peptide" evidence="1">
    <location>
        <begin position="1"/>
        <end position="22"/>
    </location>
</feature>
<evidence type="ECO:0000256" key="1">
    <source>
        <dbReference type="SAM" id="SignalP"/>
    </source>
</evidence>
<comment type="caution">
    <text evidence="2">The sequence shown here is derived from an EMBL/GenBank/DDBJ whole genome shotgun (WGS) entry which is preliminary data.</text>
</comment>
<keyword evidence="1" id="KW-0732">Signal</keyword>
<reference evidence="3" key="1">
    <citation type="journal article" date="2020" name="Nat. Commun.">
        <title>Genome sequence of the cluster root forming white lupin.</title>
        <authorList>
            <person name="Hufnagel B."/>
            <person name="Marques A."/>
            <person name="Soriano A."/>
            <person name="Marques L."/>
            <person name="Divol F."/>
            <person name="Doumas P."/>
            <person name="Sallet E."/>
            <person name="Mancinotti D."/>
            <person name="Carrere S."/>
            <person name="Marande W."/>
            <person name="Arribat S."/>
            <person name="Keller J."/>
            <person name="Huneau C."/>
            <person name="Blein T."/>
            <person name="Aime D."/>
            <person name="Laguerre M."/>
            <person name="Taylor J."/>
            <person name="Schubert V."/>
            <person name="Nelson M."/>
            <person name="Geu-Flores F."/>
            <person name="Crespi M."/>
            <person name="Gallardo-Guerrero K."/>
            <person name="Delaux P.-M."/>
            <person name="Salse J."/>
            <person name="Berges H."/>
            <person name="Guyot R."/>
            <person name="Gouzy J."/>
            <person name="Peret B."/>
        </authorList>
    </citation>
    <scope>NUCLEOTIDE SEQUENCE [LARGE SCALE GENOMIC DNA]</scope>
    <source>
        <strain evidence="3">cv. Amiga</strain>
    </source>
</reference>
<evidence type="ECO:0000313" key="2">
    <source>
        <dbReference type="EMBL" id="KAE9621665.1"/>
    </source>
</evidence>
<protein>
    <submittedName>
        <fullName evidence="2">Uncharacterized protein</fullName>
    </submittedName>
</protein>
<name>A0A6A4R442_LUPAL</name>
<dbReference type="AlphaFoldDB" id="A0A6A4R442"/>
<dbReference type="Proteomes" id="UP000447434">
    <property type="component" value="Chromosome 1"/>
</dbReference>
<dbReference type="EMBL" id="WOCE01000001">
    <property type="protein sequence ID" value="KAE9621665.1"/>
    <property type="molecule type" value="Genomic_DNA"/>
</dbReference>